<organism evidence="2 3">
    <name type="scientific">Ichthyophthirius multifiliis</name>
    <name type="common">White spot disease agent</name>
    <name type="synonym">Ich</name>
    <dbReference type="NCBI Taxonomy" id="5932"/>
    <lineage>
        <taxon>Eukaryota</taxon>
        <taxon>Sar</taxon>
        <taxon>Alveolata</taxon>
        <taxon>Ciliophora</taxon>
        <taxon>Intramacronucleata</taxon>
        <taxon>Oligohymenophorea</taxon>
        <taxon>Hymenostomatida</taxon>
        <taxon>Ophryoglenina</taxon>
        <taxon>Ichthyophthirius</taxon>
    </lineage>
</organism>
<accession>G0QNC4</accession>
<keyword evidence="1" id="KW-1133">Transmembrane helix</keyword>
<keyword evidence="3" id="KW-1185">Reference proteome</keyword>
<dbReference type="Proteomes" id="UP000008983">
    <property type="component" value="Unassembled WGS sequence"/>
</dbReference>
<evidence type="ECO:0000313" key="3">
    <source>
        <dbReference type="Proteomes" id="UP000008983"/>
    </source>
</evidence>
<evidence type="ECO:0000313" key="2">
    <source>
        <dbReference type="EMBL" id="EGR33289.1"/>
    </source>
</evidence>
<sequence>MVNIQSIIYVDFISEFPLFENSRGIKRQKFIVFLRPATIMDFYDIILSINGYYFGIQPFFYCILTVYIFSYVKFRRINTNCFLFLFFYMSTFGIKVGIYLYLLLNRIFEIYIIVILFL</sequence>
<proteinExistence type="predicted"/>
<dbReference type="GeneID" id="14909458"/>
<feature type="transmembrane region" description="Helical" evidence="1">
    <location>
        <begin position="81"/>
        <end position="102"/>
    </location>
</feature>
<dbReference type="RefSeq" id="XP_004037275.1">
    <property type="nucleotide sequence ID" value="XM_004037227.1"/>
</dbReference>
<dbReference type="EMBL" id="GL983479">
    <property type="protein sequence ID" value="EGR33289.1"/>
    <property type="molecule type" value="Genomic_DNA"/>
</dbReference>
<keyword evidence="1" id="KW-0472">Membrane</keyword>
<dbReference type="AlphaFoldDB" id="G0QNC4"/>
<evidence type="ECO:0000256" key="1">
    <source>
        <dbReference type="SAM" id="Phobius"/>
    </source>
</evidence>
<keyword evidence="1" id="KW-0812">Transmembrane</keyword>
<dbReference type="InParanoid" id="G0QNC4"/>
<protein>
    <submittedName>
        <fullName evidence="2">Uncharacterized protein</fullName>
    </submittedName>
</protein>
<feature type="transmembrane region" description="Helical" evidence="1">
    <location>
        <begin position="51"/>
        <end position="69"/>
    </location>
</feature>
<name>G0QNC4_ICHMU</name>
<gene>
    <name evidence="2" type="ORF">IMG5_057120</name>
</gene>
<reference evidence="2 3" key="1">
    <citation type="submission" date="2011-07" db="EMBL/GenBank/DDBJ databases">
        <authorList>
            <person name="Coyne R."/>
            <person name="Brami D."/>
            <person name="Johnson J."/>
            <person name="Hostetler J."/>
            <person name="Hannick L."/>
            <person name="Clark T."/>
            <person name="Cassidy-Hanley D."/>
            <person name="Inman J."/>
        </authorList>
    </citation>
    <scope>NUCLEOTIDE SEQUENCE [LARGE SCALE GENOMIC DNA]</scope>
    <source>
        <strain evidence="2 3">G5</strain>
    </source>
</reference>